<keyword evidence="3" id="KW-1185">Reference proteome</keyword>
<evidence type="ECO:0000259" key="1">
    <source>
        <dbReference type="Pfam" id="PF20028"/>
    </source>
</evidence>
<dbReference type="Pfam" id="PF20028">
    <property type="entry name" value="VMAP-C"/>
    <property type="match status" value="1"/>
</dbReference>
<reference evidence="2" key="1">
    <citation type="submission" date="2020-11" db="EMBL/GenBank/DDBJ databases">
        <title>Isolation and identification of active actinomycetes.</title>
        <authorList>
            <person name="Yu B."/>
        </authorList>
    </citation>
    <scope>NUCLEOTIDE SEQUENCE</scope>
    <source>
        <strain evidence="2">NEAU-YB345</strain>
    </source>
</reference>
<dbReference type="EMBL" id="JADPRT010000013">
    <property type="protein sequence ID" value="MBF9071911.1"/>
    <property type="molecule type" value="Genomic_DNA"/>
</dbReference>
<dbReference type="Gene3D" id="3.40.50.1460">
    <property type="match status" value="1"/>
</dbReference>
<proteinExistence type="predicted"/>
<evidence type="ECO:0000313" key="2">
    <source>
        <dbReference type="EMBL" id="MBF9071911.1"/>
    </source>
</evidence>
<organism evidence="2 3">
    <name type="scientific">Streptacidiphilus fuscans</name>
    <dbReference type="NCBI Taxonomy" id="2789292"/>
    <lineage>
        <taxon>Bacteria</taxon>
        <taxon>Bacillati</taxon>
        <taxon>Actinomycetota</taxon>
        <taxon>Actinomycetes</taxon>
        <taxon>Kitasatosporales</taxon>
        <taxon>Streptomycetaceae</taxon>
        <taxon>Streptacidiphilus</taxon>
    </lineage>
</organism>
<protein>
    <submittedName>
        <fullName evidence="2">Caspase family protein</fullName>
    </submittedName>
</protein>
<dbReference type="AlphaFoldDB" id="A0A931BA98"/>
<comment type="caution">
    <text evidence="2">The sequence shown here is derived from an EMBL/GenBank/DDBJ whole genome shotgun (WGS) entry which is preliminary data.</text>
</comment>
<gene>
    <name evidence="2" type="ORF">I2501_28200</name>
</gene>
<name>A0A931BA98_9ACTN</name>
<dbReference type="InterPro" id="IPR045450">
    <property type="entry name" value="VMAP_C"/>
</dbReference>
<dbReference type="Proteomes" id="UP000657385">
    <property type="component" value="Unassembled WGS sequence"/>
</dbReference>
<feature type="domain" description="vWA-MoxR associated protein C-terminal" evidence="1">
    <location>
        <begin position="419"/>
        <end position="646"/>
    </location>
</feature>
<sequence>MNRDASERIDPRRVFALVVGIESYGISDKWDLPGAARDAQRVADWLTRSAGVPDEQVHLLLAPLSRGYQEMPTSQYLSPTQHHVERILFKELPSCDGDLLWIYWAGHGYLDSAHQMLLPYSDATSDWTAHLNLEAALRWWKGVSSISARFRRLIAIGDACRVGARFATKLTFGDQDYGAQPPDPRRRQFTLFASHAGEVAQNLADRGAGQFTDVLMRRLDTTTLDEAVPGLVDIARSLQADFQLLRTNGLAWQRPQFVVDRDWTGSTLFGDHWTGLDNSDSVGPRAPRLDQRAWRELGPVLHGRDIPAYTYDAYRWAFEITGCALPSSHALPPGGLTAIAYDLDNRQGRQRDMPLTLPFVRHLAAWAEDRGWACAADAWVDATQERLGSAPVPTPPEPEPEIAALHVQLTEDEESDGTHWTRMWIFREGCFETVWESDEPLVLASVKDCLAEQLLAKQAGGPGRIEFHVPYGLLEEEFESWELPIGRHRKLIQLGWSYEVVVRCPAERDGVAGEHWQRKWQWFKAHGGVHPEAVHELGDSDVSAALGVILQATEPPVCVLAGVSEHHLMDALDAVLDAGIPIAVWPRRGRATQIRGELAAALADVNRIDVGRLPSLMKALRIPVLSASADATSKEPYPLALMWDDPERVPERRQLS</sequence>
<evidence type="ECO:0000313" key="3">
    <source>
        <dbReference type="Proteomes" id="UP000657385"/>
    </source>
</evidence>
<accession>A0A931BA98</accession>
<dbReference type="RefSeq" id="WP_196197065.1">
    <property type="nucleotide sequence ID" value="NZ_JADPRT010000013.1"/>
</dbReference>